<gene>
    <name evidence="1" type="ORF">LCGC14_2817830</name>
</gene>
<dbReference type="EMBL" id="LAZR01053320">
    <property type="protein sequence ID" value="KKK81006.1"/>
    <property type="molecule type" value="Genomic_DNA"/>
</dbReference>
<protein>
    <submittedName>
        <fullName evidence="1">Uncharacterized protein</fullName>
    </submittedName>
</protein>
<organism evidence="1">
    <name type="scientific">marine sediment metagenome</name>
    <dbReference type="NCBI Taxonomy" id="412755"/>
    <lineage>
        <taxon>unclassified sequences</taxon>
        <taxon>metagenomes</taxon>
        <taxon>ecological metagenomes</taxon>
    </lineage>
</organism>
<sequence>VSINMGVDAGHTYFTRITASADFPHRTKVYLTREEAYSEYSALLFDEDKVHEPIELLDDCKGGYTGDPVEFILIDMSGEAARRFKAELVNITHSVPSSTRIIILQADFSVF</sequence>
<proteinExistence type="predicted"/>
<reference evidence="1" key="1">
    <citation type="journal article" date="2015" name="Nature">
        <title>Complex archaea that bridge the gap between prokaryotes and eukaryotes.</title>
        <authorList>
            <person name="Spang A."/>
            <person name="Saw J.H."/>
            <person name="Jorgensen S.L."/>
            <person name="Zaremba-Niedzwiedzka K."/>
            <person name="Martijn J."/>
            <person name="Lind A.E."/>
            <person name="van Eijk R."/>
            <person name="Schleper C."/>
            <person name="Guy L."/>
            <person name="Ettema T.J."/>
        </authorList>
    </citation>
    <scope>NUCLEOTIDE SEQUENCE</scope>
</reference>
<accession>A0A0F9B982</accession>
<dbReference type="AlphaFoldDB" id="A0A0F9B982"/>
<evidence type="ECO:0000313" key="1">
    <source>
        <dbReference type="EMBL" id="KKK81006.1"/>
    </source>
</evidence>
<feature type="non-terminal residue" evidence="1">
    <location>
        <position position="1"/>
    </location>
</feature>
<name>A0A0F9B982_9ZZZZ</name>
<comment type="caution">
    <text evidence="1">The sequence shown here is derived from an EMBL/GenBank/DDBJ whole genome shotgun (WGS) entry which is preliminary data.</text>
</comment>